<evidence type="ECO:0000313" key="4">
    <source>
        <dbReference type="Proteomes" id="UP000270261"/>
    </source>
</evidence>
<dbReference type="OrthoDB" id="9815351at2"/>
<dbReference type="EMBL" id="RRUE01000002">
    <property type="protein sequence ID" value="RRN43997.1"/>
    <property type="molecule type" value="Genomic_DNA"/>
</dbReference>
<dbReference type="Proteomes" id="UP000270261">
    <property type="component" value="Unassembled WGS sequence"/>
</dbReference>
<dbReference type="CDD" id="cd03801">
    <property type="entry name" value="GT4_PimA-like"/>
    <property type="match status" value="1"/>
</dbReference>
<proteinExistence type="predicted"/>
<dbReference type="PANTHER" id="PTHR12526">
    <property type="entry name" value="GLYCOSYLTRANSFERASE"/>
    <property type="match status" value="1"/>
</dbReference>
<gene>
    <name evidence="3" type="ORF">EHV23_11475</name>
</gene>
<dbReference type="PANTHER" id="PTHR12526:SF510">
    <property type="entry name" value="D-INOSITOL 3-PHOSPHATE GLYCOSYLTRANSFERASE"/>
    <property type="match status" value="1"/>
</dbReference>
<reference evidence="3 4" key="1">
    <citation type="submission" date="2018-11" db="EMBL/GenBank/DDBJ databases">
        <title>Genome sequencing of Lautropia sp. KCOM 2505 (= ChDC F240).</title>
        <authorList>
            <person name="Kook J.-K."/>
            <person name="Park S.-N."/>
            <person name="Lim Y.K."/>
        </authorList>
    </citation>
    <scope>NUCLEOTIDE SEQUENCE [LARGE SCALE GENOMIC DNA]</scope>
    <source>
        <strain evidence="3 4">KCOM 2505</strain>
    </source>
</reference>
<name>A0A3R8LMC3_9BURK</name>
<dbReference type="AlphaFoldDB" id="A0A3R8LMC3"/>
<evidence type="ECO:0000256" key="1">
    <source>
        <dbReference type="ARBA" id="ARBA00022676"/>
    </source>
</evidence>
<organism evidence="3 4">
    <name type="scientific">Lautropia dentalis</name>
    <dbReference type="NCBI Taxonomy" id="2490857"/>
    <lineage>
        <taxon>Bacteria</taxon>
        <taxon>Pseudomonadati</taxon>
        <taxon>Pseudomonadota</taxon>
        <taxon>Betaproteobacteria</taxon>
        <taxon>Burkholderiales</taxon>
        <taxon>Burkholderiaceae</taxon>
        <taxon>Lautropia</taxon>
    </lineage>
</organism>
<sequence>MPRIALLTRYDSKGASSRVRTLQYLPTLHAAGIETEHFPLFGNDYLESLYHGENTTGLRIRALLNRIFSMRSITRKGRFDLLWIEKELLPYLPYGLEKWLLRRGVPYMLDFDDAIFHNYDQSDNILVRGLMGDKIDRLMAGSRLVLCGNGYLGERARRAGAPWVEVQPPTIDFEKYRQQPEPEQPVITDSRPLRVIWIGSPTTSKYLEIVREAFERVAAQYPIQLDVIGGDARQWPTVKSTHIPWSSSTEAGELSRSHVGIMPLEDNLWENGKCGFKLIQYMAAGLPVIGSAVGMNRDIVIPGENGFLATSTDTWAESLETLIASPELRVRLGHRGREDAENRYSIAAVGPRLVQLLREAAQP</sequence>
<evidence type="ECO:0000313" key="3">
    <source>
        <dbReference type="EMBL" id="RRN43997.1"/>
    </source>
</evidence>
<keyword evidence="1" id="KW-0328">Glycosyltransferase</keyword>
<dbReference type="Gene3D" id="3.40.50.2000">
    <property type="entry name" value="Glycogen Phosphorylase B"/>
    <property type="match status" value="1"/>
</dbReference>
<dbReference type="SUPFAM" id="SSF53756">
    <property type="entry name" value="UDP-Glycosyltransferase/glycogen phosphorylase"/>
    <property type="match status" value="1"/>
</dbReference>
<keyword evidence="4" id="KW-1185">Reference proteome</keyword>
<dbReference type="Pfam" id="PF13692">
    <property type="entry name" value="Glyco_trans_1_4"/>
    <property type="match status" value="1"/>
</dbReference>
<evidence type="ECO:0000256" key="2">
    <source>
        <dbReference type="ARBA" id="ARBA00022679"/>
    </source>
</evidence>
<dbReference type="RefSeq" id="WP_125096196.1">
    <property type="nucleotide sequence ID" value="NZ_RRUE01000002.1"/>
</dbReference>
<dbReference type="GO" id="GO:0016757">
    <property type="term" value="F:glycosyltransferase activity"/>
    <property type="evidence" value="ECO:0007669"/>
    <property type="project" value="UniProtKB-KW"/>
</dbReference>
<keyword evidence="2 3" id="KW-0808">Transferase</keyword>
<protein>
    <submittedName>
        <fullName evidence="3">Glycosyltransferase</fullName>
    </submittedName>
</protein>
<accession>A0A3R8LMC3</accession>
<comment type="caution">
    <text evidence="3">The sequence shown here is derived from an EMBL/GenBank/DDBJ whole genome shotgun (WGS) entry which is preliminary data.</text>
</comment>